<gene>
    <name evidence="3" type="ORF">F4Y42_12770</name>
</gene>
<dbReference type="InterPro" id="IPR050952">
    <property type="entry name" value="TRIM-NHL_E3_ligases"/>
</dbReference>
<organism evidence="3">
    <name type="scientific">Caldilineaceae bacterium SB0664_bin_27</name>
    <dbReference type="NCBI Taxonomy" id="2605260"/>
    <lineage>
        <taxon>Bacteria</taxon>
        <taxon>Bacillati</taxon>
        <taxon>Chloroflexota</taxon>
        <taxon>Caldilineae</taxon>
        <taxon>Caldilineales</taxon>
        <taxon>Caldilineaceae</taxon>
    </lineage>
</organism>
<evidence type="ECO:0000256" key="1">
    <source>
        <dbReference type="ARBA" id="ARBA00022737"/>
    </source>
</evidence>
<dbReference type="PANTHER" id="PTHR24104">
    <property type="entry name" value="E3 UBIQUITIN-PROTEIN LIGASE NHLRC1-RELATED"/>
    <property type="match status" value="1"/>
</dbReference>
<dbReference type="InterPro" id="IPR001258">
    <property type="entry name" value="NHL_repeat"/>
</dbReference>
<feature type="repeat" description="NHL" evidence="2">
    <location>
        <begin position="111"/>
        <end position="150"/>
    </location>
</feature>
<evidence type="ECO:0008006" key="4">
    <source>
        <dbReference type="Google" id="ProtNLM"/>
    </source>
</evidence>
<dbReference type="Gene3D" id="2.120.10.30">
    <property type="entry name" value="TolB, C-terminal domain"/>
    <property type="match status" value="2"/>
</dbReference>
<feature type="repeat" description="NHL" evidence="2">
    <location>
        <begin position="204"/>
        <end position="244"/>
    </location>
</feature>
<dbReference type="EMBL" id="VXRG01000106">
    <property type="protein sequence ID" value="MXY94309.1"/>
    <property type="molecule type" value="Genomic_DNA"/>
</dbReference>
<dbReference type="Pfam" id="PF01436">
    <property type="entry name" value="NHL"/>
    <property type="match status" value="3"/>
</dbReference>
<evidence type="ECO:0000256" key="2">
    <source>
        <dbReference type="PROSITE-ProRule" id="PRU00504"/>
    </source>
</evidence>
<reference evidence="3" key="1">
    <citation type="submission" date="2019-09" db="EMBL/GenBank/DDBJ databases">
        <title>Characterisation of the sponge microbiome using genome-centric metagenomics.</title>
        <authorList>
            <person name="Engelberts J.P."/>
            <person name="Robbins S.J."/>
            <person name="De Goeij J.M."/>
            <person name="Aranda M."/>
            <person name="Bell S.C."/>
            <person name="Webster N.S."/>
        </authorList>
    </citation>
    <scope>NUCLEOTIDE SEQUENCE</scope>
    <source>
        <strain evidence="3">SB0664_bin_27</strain>
    </source>
</reference>
<dbReference type="CDD" id="cd05819">
    <property type="entry name" value="NHL"/>
    <property type="match status" value="1"/>
</dbReference>
<dbReference type="PANTHER" id="PTHR24104:SF25">
    <property type="entry name" value="PROTEIN LIN-41"/>
    <property type="match status" value="1"/>
</dbReference>
<sequence>MGRPYGLLRAGFPFHKTLGMRRLTNYPIDLAFGKEDRLFILCRNEGTALIRKYSTEDADLGSFGIYGEEPGQVTWPVTILADADENLYLTDEALHRVTIIDNEGELIDSWGEEGSGPGQLNGPSGMSFDADGNLYVVDTLNHRVQKFTREGGFLGGWGSHGCGKSEFNMPWGIAVDEVGDVYVADWRNDRVQKFGADGEFKMAFGESGCGDGQFNRPSGVDVDKHGDIYVVDRGNNRVQLFNEEGRYVQQFIGDATLSTVAISYMMTNAYPNRLRDMAKLEIQKLLRWPQSVIVSEDGLMYVPDTGSYRVQVYRKEAVELNELQFAPPRRAPALNI</sequence>
<accession>A0A6B0YWC6</accession>
<keyword evidence="1" id="KW-0677">Repeat</keyword>
<evidence type="ECO:0000313" key="3">
    <source>
        <dbReference type="EMBL" id="MXY94309.1"/>
    </source>
</evidence>
<proteinExistence type="predicted"/>
<comment type="caution">
    <text evidence="3">The sequence shown here is derived from an EMBL/GenBank/DDBJ whole genome shotgun (WGS) entry which is preliminary data.</text>
</comment>
<feature type="repeat" description="NHL" evidence="2">
    <location>
        <begin position="158"/>
        <end position="197"/>
    </location>
</feature>
<dbReference type="InterPro" id="IPR011042">
    <property type="entry name" value="6-blade_b-propeller_TolB-like"/>
</dbReference>
<name>A0A6B0YWC6_9CHLR</name>
<dbReference type="SUPFAM" id="SSF101898">
    <property type="entry name" value="NHL repeat"/>
    <property type="match status" value="1"/>
</dbReference>
<dbReference type="GO" id="GO:0008270">
    <property type="term" value="F:zinc ion binding"/>
    <property type="evidence" value="ECO:0007669"/>
    <property type="project" value="UniProtKB-KW"/>
</dbReference>
<protein>
    <recommendedName>
        <fullName evidence="4">6-bladed beta-propeller</fullName>
    </recommendedName>
</protein>
<dbReference type="AlphaFoldDB" id="A0A6B0YWC6"/>
<dbReference type="PROSITE" id="PS51125">
    <property type="entry name" value="NHL"/>
    <property type="match status" value="3"/>
</dbReference>